<evidence type="ECO:0000256" key="6">
    <source>
        <dbReference type="SAM" id="MobiDB-lite"/>
    </source>
</evidence>
<evidence type="ECO:0000256" key="7">
    <source>
        <dbReference type="SAM" id="Phobius"/>
    </source>
</evidence>
<feature type="transmembrane region" description="Helical" evidence="7">
    <location>
        <begin position="51"/>
        <end position="74"/>
    </location>
</feature>
<feature type="compositionally biased region" description="Polar residues" evidence="6">
    <location>
        <begin position="267"/>
        <end position="276"/>
    </location>
</feature>
<name>A0ABR1QU74_9PEZI</name>
<keyword evidence="8" id="KW-0732">Signal</keyword>
<evidence type="ECO:0000256" key="2">
    <source>
        <dbReference type="ARBA" id="ARBA00022692"/>
    </source>
</evidence>
<evidence type="ECO:0000256" key="4">
    <source>
        <dbReference type="ARBA" id="ARBA00023136"/>
    </source>
</evidence>
<dbReference type="GeneID" id="92069768"/>
<evidence type="ECO:0000256" key="1">
    <source>
        <dbReference type="ARBA" id="ARBA00004141"/>
    </source>
</evidence>
<accession>A0ABR1QU74</accession>
<gene>
    <name evidence="10" type="ORF">PG986_000484</name>
</gene>
<comment type="similarity">
    <text evidence="5">Belongs to the SAT4 family.</text>
</comment>
<evidence type="ECO:0000256" key="8">
    <source>
        <dbReference type="SAM" id="SignalP"/>
    </source>
</evidence>
<dbReference type="EMBL" id="JAQQWE010000001">
    <property type="protein sequence ID" value="KAK7966207.1"/>
    <property type="molecule type" value="Genomic_DNA"/>
</dbReference>
<evidence type="ECO:0000313" key="11">
    <source>
        <dbReference type="Proteomes" id="UP001391051"/>
    </source>
</evidence>
<dbReference type="RefSeq" id="XP_066705599.1">
    <property type="nucleotide sequence ID" value="XM_066836706.1"/>
</dbReference>
<reference evidence="10 11" key="1">
    <citation type="submission" date="2023-01" db="EMBL/GenBank/DDBJ databases">
        <title>Analysis of 21 Apiospora genomes using comparative genomics revels a genus with tremendous synthesis potential of carbohydrate active enzymes and secondary metabolites.</title>
        <authorList>
            <person name="Sorensen T."/>
        </authorList>
    </citation>
    <scope>NUCLEOTIDE SEQUENCE [LARGE SCALE GENOMIC DNA]</scope>
    <source>
        <strain evidence="10 11">CBS 24483</strain>
    </source>
</reference>
<dbReference type="PANTHER" id="PTHR33048">
    <property type="entry name" value="PTH11-LIKE INTEGRAL MEMBRANE PROTEIN (AFU_ORTHOLOGUE AFUA_5G11245)"/>
    <property type="match status" value="1"/>
</dbReference>
<feature type="transmembrane region" description="Helical" evidence="7">
    <location>
        <begin position="86"/>
        <end position="108"/>
    </location>
</feature>
<evidence type="ECO:0000313" key="10">
    <source>
        <dbReference type="EMBL" id="KAK7966207.1"/>
    </source>
</evidence>
<dbReference type="InterPro" id="IPR049326">
    <property type="entry name" value="Rhodopsin_dom_fungi"/>
</dbReference>
<feature type="domain" description="Rhodopsin" evidence="9">
    <location>
        <begin position="16"/>
        <end position="191"/>
    </location>
</feature>
<evidence type="ECO:0000256" key="3">
    <source>
        <dbReference type="ARBA" id="ARBA00022989"/>
    </source>
</evidence>
<comment type="subcellular location">
    <subcellularLocation>
        <location evidence="1">Membrane</location>
        <topology evidence="1">Multi-pass membrane protein</topology>
    </subcellularLocation>
</comment>
<organism evidence="10 11">
    <name type="scientific">Apiospora aurea</name>
    <dbReference type="NCBI Taxonomy" id="335848"/>
    <lineage>
        <taxon>Eukaryota</taxon>
        <taxon>Fungi</taxon>
        <taxon>Dikarya</taxon>
        <taxon>Ascomycota</taxon>
        <taxon>Pezizomycotina</taxon>
        <taxon>Sordariomycetes</taxon>
        <taxon>Xylariomycetidae</taxon>
        <taxon>Amphisphaeriales</taxon>
        <taxon>Apiosporaceae</taxon>
        <taxon>Apiospora</taxon>
    </lineage>
</organism>
<feature type="signal peptide" evidence="8">
    <location>
        <begin position="1"/>
        <end position="27"/>
    </location>
</feature>
<dbReference type="Pfam" id="PF20684">
    <property type="entry name" value="Fung_rhodopsin"/>
    <property type="match status" value="1"/>
</dbReference>
<feature type="chain" id="PRO_5045124446" description="Rhodopsin domain-containing protein" evidence="8">
    <location>
        <begin position="28"/>
        <end position="344"/>
    </location>
</feature>
<feature type="region of interest" description="Disordered" evidence="6">
    <location>
        <begin position="252"/>
        <end position="284"/>
    </location>
</feature>
<comment type="caution">
    <text evidence="10">The sequence shown here is derived from an EMBL/GenBank/DDBJ whole genome shotgun (WGS) entry which is preliminary data.</text>
</comment>
<evidence type="ECO:0000259" key="9">
    <source>
        <dbReference type="Pfam" id="PF20684"/>
    </source>
</evidence>
<dbReference type="Proteomes" id="UP001391051">
    <property type="component" value="Unassembled WGS sequence"/>
</dbReference>
<keyword evidence="3 7" id="KW-1133">Transmembrane helix</keyword>
<keyword evidence="11" id="KW-1185">Reference proteome</keyword>
<feature type="compositionally biased region" description="Low complexity" evidence="6">
    <location>
        <begin position="252"/>
        <end position="266"/>
    </location>
</feature>
<dbReference type="InterPro" id="IPR052337">
    <property type="entry name" value="SAT4-like"/>
</dbReference>
<dbReference type="PANTHER" id="PTHR33048:SF96">
    <property type="entry name" value="INTEGRAL MEMBRANE PROTEIN"/>
    <property type="match status" value="1"/>
</dbReference>
<proteinExistence type="inferred from homology"/>
<feature type="transmembrane region" description="Helical" evidence="7">
    <location>
        <begin position="139"/>
        <end position="161"/>
    </location>
</feature>
<sequence>MDPSENRGPQLMAVVIIFLITATAANAMRCYTRIGVVKAFGVDDWTMLIAYFWWFCYIWYGLTMMFSKISIGVFILRVTANRYHTWIVWAITVLTAVGCGIFILVTMFQCAPVDAFWEDPQGAGRSSCIEGRVMRDLAYAYSAATLLIDLTLVVLPLLIVWKLKMSLRTKVGLSALICSGLVQTSYSAVEIGLSVTAGSLATLKPLFRLMYQKLSSRTVCATNGSYVVAALPSPISPTAALDKYSPTSAVLRPSSSLSPKRSPLDSMLTSAAPSLRNQDRGVHRDRPSITGEMLEYHEVPARPASIAPTLPRLSSGTWRFSREDMNDLEKGITHNSWVGINQPK</sequence>
<protein>
    <recommendedName>
        <fullName evidence="9">Rhodopsin domain-containing protein</fullName>
    </recommendedName>
</protein>
<keyword evidence="4 7" id="KW-0472">Membrane</keyword>
<keyword evidence="2 7" id="KW-0812">Transmembrane</keyword>
<evidence type="ECO:0000256" key="5">
    <source>
        <dbReference type="ARBA" id="ARBA00038359"/>
    </source>
</evidence>